<gene>
    <name evidence="2" type="ORF">METBIDRAFT_29337</name>
</gene>
<evidence type="ECO:0000313" key="2">
    <source>
        <dbReference type="EMBL" id="OBA22740.1"/>
    </source>
</evidence>
<dbReference type="GeneID" id="30028359"/>
<dbReference type="Proteomes" id="UP000092555">
    <property type="component" value="Unassembled WGS sequence"/>
</dbReference>
<organism evidence="2 3">
    <name type="scientific">Metschnikowia bicuspidata var. bicuspidata NRRL YB-4993</name>
    <dbReference type="NCBI Taxonomy" id="869754"/>
    <lineage>
        <taxon>Eukaryota</taxon>
        <taxon>Fungi</taxon>
        <taxon>Dikarya</taxon>
        <taxon>Ascomycota</taxon>
        <taxon>Saccharomycotina</taxon>
        <taxon>Pichiomycetes</taxon>
        <taxon>Metschnikowiaceae</taxon>
        <taxon>Metschnikowia</taxon>
    </lineage>
</organism>
<dbReference type="RefSeq" id="XP_018713221.1">
    <property type="nucleotide sequence ID" value="XM_018855383.1"/>
</dbReference>
<feature type="signal peptide" evidence="1">
    <location>
        <begin position="1"/>
        <end position="15"/>
    </location>
</feature>
<keyword evidence="1" id="KW-0732">Signal</keyword>
<proteinExistence type="predicted"/>
<evidence type="ECO:0000256" key="1">
    <source>
        <dbReference type="SAM" id="SignalP"/>
    </source>
</evidence>
<accession>A0A1A0HFH7</accession>
<dbReference type="EMBL" id="LXTC01000001">
    <property type="protein sequence ID" value="OBA22740.1"/>
    <property type="molecule type" value="Genomic_DNA"/>
</dbReference>
<sequence>MKLFTALSFVALVLAAPRRVTVGRLAIRDVNSDPDIPDEYFVVLDENAIFLVQESPFNFKFLEGYVTAEVGKEQKYMGINEKNKLALVENKMGLKIVGGFLKMGDESVFQLCSDNTLALGSDCDVKQIIQIKFVPDSW</sequence>
<reference evidence="2 3" key="1">
    <citation type="submission" date="2016-05" db="EMBL/GenBank/DDBJ databases">
        <title>Comparative genomics of biotechnologically important yeasts.</title>
        <authorList>
            <consortium name="DOE Joint Genome Institute"/>
            <person name="Riley R."/>
            <person name="Haridas S."/>
            <person name="Wolfe K.H."/>
            <person name="Lopes M.R."/>
            <person name="Hittinger C.T."/>
            <person name="Goker M."/>
            <person name="Salamov A."/>
            <person name="Wisecaver J."/>
            <person name="Long T.M."/>
            <person name="Aerts A.L."/>
            <person name="Barry K."/>
            <person name="Choi C."/>
            <person name="Clum A."/>
            <person name="Coughlan A.Y."/>
            <person name="Deshpande S."/>
            <person name="Douglass A.P."/>
            <person name="Hanson S.J."/>
            <person name="Klenk H.-P."/>
            <person name="LaButti K."/>
            <person name="Lapidus A."/>
            <person name="Lindquist E."/>
            <person name="Lipzen A."/>
            <person name="Meier-kolthoff J.P."/>
            <person name="Ohm R.A."/>
            <person name="Otillar R.P."/>
            <person name="Pangilinan J."/>
            <person name="Peng Y."/>
            <person name="Rokas A."/>
            <person name="Rosa C.A."/>
            <person name="Scheuner C."/>
            <person name="Sibirny A.A."/>
            <person name="Slot J.C."/>
            <person name="Stielow J.B."/>
            <person name="Sun H."/>
            <person name="Kurtzman C.P."/>
            <person name="Blackwell M."/>
            <person name="Grigoriev I.V."/>
            <person name="Jeffries T.W."/>
        </authorList>
    </citation>
    <scope>NUCLEOTIDE SEQUENCE [LARGE SCALE GENOMIC DNA]</scope>
    <source>
        <strain evidence="2 3">NRRL YB-4993</strain>
    </source>
</reference>
<comment type="caution">
    <text evidence="2">The sequence shown here is derived from an EMBL/GenBank/DDBJ whole genome shotgun (WGS) entry which is preliminary data.</text>
</comment>
<name>A0A1A0HFH7_9ASCO</name>
<protein>
    <submittedName>
        <fullName evidence="2">Uncharacterized protein</fullName>
    </submittedName>
</protein>
<keyword evidence="3" id="KW-1185">Reference proteome</keyword>
<evidence type="ECO:0000313" key="3">
    <source>
        <dbReference type="Proteomes" id="UP000092555"/>
    </source>
</evidence>
<feature type="chain" id="PRO_5013040235" evidence="1">
    <location>
        <begin position="16"/>
        <end position="138"/>
    </location>
</feature>
<dbReference type="AlphaFoldDB" id="A0A1A0HFH7"/>